<evidence type="ECO:0000256" key="1">
    <source>
        <dbReference type="SAM" id="MobiDB-lite"/>
    </source>
</evidence>
<name>A0A9P5NPG9_GYMJU</name>
<feature type="transmembrane region" description="Helical" evidence="2">
    <location>
        <begin position="63"/>
        <end position="83"/>
    </location>
</feature>
<feature type="region of interest" description="Disordered" evidence="1">
    <location>
        <begin position="160"/>
        <end position="204"/>
    </location>
</feature>
<reference evidence="3" key="1">
    <citation type="submission" date="2020-11" db="EMBL/GenBank/DDBJ databases">
        <authorList>
            <consortium name="DOE Joint Genome Institute"/>
            <person name="Ahrendt S."/>
            <person name="Riley R."/>
            <person name="Andreopoulos W."/>
            <person name="LaButti K."/>
            <person name="Pangilinan J."/>
            <person name="Ruiz-duenas F.J."/>
            <person name="Barrasa J.M."/>
            <person name="Sanchez-Garcia M."/>
            <person name="Camarero S."/>
            <person name="Miyauchi S."/>
            <person name="Serrano A."/>
            <person name="Linde D."/>
            <person name="Babiker R."/>
            <person name="Drula E."/>
            <person name="Ayuso-Fernandez I."/>
            <person name="Pacheco R."/>
            <person name="Padilla G."/>
            <person name="Ferreira P."/>
            <person name="Barriuso J."/>
            <person name="Kellner H."/>
            <person name="Castanera R."/>
            <person name="Alfaro M."/>
            <person name="Ramirez L."/>
            <person name="Pisabarro A.G."/>
            <person name="Kuo A."/>
            <person name="Tritt A."/>
            <person name="Lipzen A."/>
            <person name="He G."/>
            <person name="Yan M."/>
            <person name="Ng V."/>
            <person name="Cullen D."/>
            <person name="Martin F."/>
            <person name="Rosso M.-N."/>
            <person name="Henrissat B."/>
            <person name="Hibbett D."/>
            <person name="Martinez A.T."/>
            <person name="Grigoriev I.V."/>
        </authorList>
    </citation>
    <scope>NUCLEOTIDE SEQUENCE</scope>
    <source>
        <strain evidence="3">AH 44721</strain>
    </source>
</reference>
<evidence type="ECO:0000256" key="2">
    <source>
        <dbReference type="SAM" id="Phobius"/>
    </source>
</evidence>
<dbReference type="AlphaFoldDB" id="A0A9P5NPG9"/>
<dbReference type="EMBL" id="JADNYJ010000039">
    <property type="protein sequence ID" value="KAF8901928.1"/>
    <property type="molecule type" value="Genomic_DNA"/>
</dbReference>
<comment type="caution">
    <text evidence="3">The sequence shown here is derived from an EMBL/GenBank/DDBJ whole genome shotgun (WGS) entry which is preliminary data.</text>
</comment>
<keyword evidence="2" id="KW-0812">Transmembrane</keyword>
<keyword evidence="4" id="KW-1185">Reference proteome</keyword>
<proteinExistence type="predicted"/>
<accession>A0A9P5NPG9</accession>
<feature type="compositionally biased region" description="Polar residues" evidence="1">
    <location>
        <begin position="194"/>
        <end position="204"/>
    </location>
</feature>
<dbReference type="Proteomes" id="UP000724874">
    <property type="component" value="Unassembled WGS sequence"/>
</dbReference>
<evidence type="ECO:0000313" key="3">
    <source>
        <dbReference type="EMBL" id="KAF8901928.1"/>
    </source>
</evidence>
<evidence type="ECO:0000313" key="4">
    <source>
        <dbReference type="Proteomes" id="UP000724874"/>
    </source>
</evidence>
<sequence length="204" mass="22416">MPALIISPMGKKIMMVVYLTMNLILLTFTIALAVTLAELRSLKAKYGRLLAQNSDNNDFLERLRNLLVLIGSVILTFISILDYNPLVFSFSYSSIFVEPDFISPLCPCCMVVVPEDEPVRPTIIPYSPPPNPQAYLDASEEHNGNNVWEMSRTSRTGVIIPGNSPAADSLQPGSGEVHYQEGSLNTDINRKGATPSSVQQDGTR</sequence>
<protein>
    <submittedName>
        <fullName evidence="3">Uncharacterized protein</fullName>
    </submittedName>
</protein>
<gene>
    <name evidence="3" type="ORF">CPB84DRAFT_1846627</name>
</gene>
<keyword evidence="2" id="KW-1133">Transmembrane helix</keyword>
<organism evidence="3 4">
    <name type="scientific">Gymnopilus junonius</name>
    <name type="common">Spectacular rustgill mushroom</name>
    <name type="synonym">Gymnopilus spectabilis subsp. junonius</name>
    <dbReference type="NCBI Taxonomy" id="109634"/>
    <lineage>
        <taxon>Eukaryota</taxon>
        <taxon>Fungi</taxon>
        <taxon>Dikarya</taxon>
        <taxon>Basidiomycota</taxon>
        <taxon>Agaricomycotina</taxon>
        <taxon>Agaricomycetes</taxon>
        <taxon>Agaricomycetidae</taxon>
        <taxon>Agaricales</taxon>
        <taxon>Agaricineae</taxon>
        <taxon>Hymenogastraceae</taxon>
        <taxon>Gymnopilus</taxon>
    </lineage>
</organism>
<keyword evidence="2" id="KW-0472">Membrane</keyword>